<dbReference type="SUPFAM" id="SSF53756">
    <property type="entry name" value="UDP-Glycosyltransferase/glycogen phosphorylase"/>
    <property type="match status" value="1"/>
</dbReference>
<organism evidence="3 4">
    <name type="scientific">Flavobacterium suncheonense GH29-5 = DSM 17707</name>
    <dbReference type="NCBI Taxonomy" id="1121899"/>
    <lineage>
        <taxon>Bacteria</taxon>
        <taxon>Pseudomonadati</taxon>
        <taxon>Bacteroidota</taxon>
        <taxon>Flavobacteriia</taxon>
        <taxon>Flavobacteriales</taxon>
        <taxon>Flavobacteriaceae</taxon>
        <taxon>Flavobacterium</taxon>
    </lineage>
</organism>
<name>A0A0A2MBQ2_9FLAO</name>
<dbReference type="STRING" id="1121899.GCA_000430025_02138"/>
<accession>A0A0A2MBQ2</accession>
<dbReference type="PANTHER" id="PTHR12526">
    <property type="entry name" value="GLYCOSYLTRANSFERASE"/>
    <property type="match status" value="1"/>
</dbReference>
<evidence type="ECO:0008006" key="5">
    <source>
        <dbReference type="Google" id="ProtNLM"/>
    </source>
</evidence>
<reference evidence="3 4" key="1">
    <citation type="submission" date="2013-09" db="EMBL/GenBank/DDBJ databases">
        <authorList>
            <person name="Zeng Z."/>
            <person name="Chen C."/>
        </authorList>
    </citation>
    <scope>NUCLEOTIDE SEQUENCE [LARGE SCALE GENOMIC DNA]</scope>
    <source>
        <strain evidence="3 4">GH29-5</strain>
    </source>
</reference>
<dbReference type="GO" id="GO:0016757">
    <property type="term" value="F:glycosyltransferase activity"/>
    <property type="evidence" value="ECO:0007669"/>
    <property type="project" value="InterPro"/>
</dbReference>
<dbReference type="RefSeq" id="WP_081694216.1">
    <property type="nucleotide sequence ID" value="NZ_AUCZ01000010.1"/>
</dbReference>
<dbReference type="eggNOG" id="COG0438">
    <property type="taxonomic scope" value="Bacteria"/>
</dbReference>
<dbReference type="EMBL" id="JRLW01000012">
    <property type="protein sequence ID" value="KGO89076.1"/>
    <property type="molecule type" value="Genomic_DNA"/>
</dbReference>
<dbReference type="Proteomes" id="UP000030121">
    <property type="component" value="Unassembled WGS sequence"/>
</dbReference>
<evidence type="ECO:0000259" key="2">
    <source>
        <dbReference type="Pfam" id="PF13439"/>
    </source>
</evidence>
<feature type="domain" description="Glycosyltransferase subfamily 4-like N-terminal" evidence="2">
    <location>
        <begin position="18"/>
        <end position="182"/>
    </location>
</feature>
<dbReference type="Pfam" id="PF13439">
    <property type="entry name" value="Glyco_transf_4"/>
    <property type="match status" value="1"/>
</dbReference>
<evidence type="ECO:0000313" key="3">
    <source>
        <dbReference type="EMBL" id="KGO89076.1"/>
    </source>
</evidence>
<dbReference type="Pfam" id="PF00534">
    <property type="entry name" value="Glycos_transf_1"/>
    <property type="match status" value="1"/>
</dbReference>
<comment type="caution">
    <text evidence="3">The sequence shown here is derived from an EMBL/GenBank/DDBJ whole genome shotgun (WGS) entry which is preliminary data.</text>
</comment>
<proteinExistence type="predicted"/>
<protein>
    <recommendedName>
        <fullName evidence="5">Glycosyl transferase family 1</fullName>
    </recommendedName>
</protein>
<dbReference type="AlphaFoldDB" id="A0A0A2MBQ2"/>
<gene>
    <name evidence="3" type="ORF">Q764_09815</name>
</gene>
<feature type="domain" description="Glycosyl transferase family 1" evidence="1">
    <location>
        <begin position="192"/>
        <end position="360"/>
    </location>
</feature>
<dbReference type="PANTHER" id="PTHR12526:SF630">
    <property type="entry name" value="GLYCOSYLTRANSFERASE"/>
    <property type="match status" value="1"/>
</dbReference>
<dbReference type="OrthoDB" id="9771846at2"/>
<dbReference type="InterPro" id="IPR001296">
    <property type="entry name" value="Glyco_trans_1"/>
</dbReference>
<dbReference type="CDD" id="cd03801">
    <property type="entry name" value="GT4_PimA-like"/>
    <property type="match status" value="1"/>
</dbReference>
<evidence type="ECO:0000259" key="1">
    <source>
        <dbReference type="Pfam" id="PF00534"/>
    </source>
</evidence>
<evidence type="ECO:0000313" key="4">
    <source>
        <dbReference type="Proteomes" id="UP000030121"/>
    </source>
</evidence>
<dbReference type="Gene3D" id="3.40.50.2000">
    <property type="entry name" value="Glycogen Phosphorylase B"/>
    <property type="match status" value="2"/>
</dbReference>
<dbReference type="InterPro" id="IPR028098">
    <property type="entry name" value="Glyco_trans_4-like_N"/>
</dbReference>
<sequence>MMRKILFIHQSAELYGSDKTLLLLLQKLDRSRFHPVVILPFDGPLKRELELVNIEVVIAPVLKLYRDMFTPKNLVRFVRDIRKGLKTVSALHRKHQFDFIYSNTLAVLLGMLSAMKVKKRHLWHVHEIIEHPKIFAAAFPILLNRFSDVIICNSHATKENLTKRNPKLSKKAMVIHNGLEPDNKDSSFIGKEDYGFENEDVVVTLVGRISRLKGHKWVLKTITEHFSKHKNLKFLFVGSPVLNQEYYLEEVEQIIADNQLNDMVKILPFTLDLTPIWSITDIALMPSTEPESFGMVALEAMLAQKPVIGSDHGGLREIIENKGTGYLIAPNDVSELSAALHKLIAYPELRIQMGQKGYERARQNFSVTKYITDFEKLFQQI</sequence>
<keyword evidence="4" id="KW-1185">Reference proteome</keyword>